<evidence type="ECO:0000313" key="2">
    <source>
        <dbReference type="EMBL" id="EMA52794.1"/>
    </source>
</evidence>
<dbReference type="Gene3D" id="3.40.50.2000">
    <property type="entry name" value="Glycogen Phosphorylase B"/>
    <property type="match status" value="3"/>
</dbReference>
<dbReference type="AlphaFoldDB" id="M0N6N1"/>
<sequence length="463" mass="51219">MAGLRIHEDRLDAALDGGDADLALAVVTATKPDFYKQAPVVAAARDRGFPCFVLHTGQHYDDVLGHGLVEYGIDDAIAVDLGVRGGLSEKTAQVTTRVADVAAHLDEHYPETTILPLVHGDTHAAGVVPQAWAFATNQYAAHNEAGLRGMAPSFDAYAADDVDAAAFVRDQWEGEWSLDRSEPFPEQYDTFVGSAACLYHFAPVDLNRDHLTREGYPAAVDGEERIPVVGNSVVDAIELKADAEGGESVFDVYPELEERDDWIRVDVHRRANLLPDRFRAIVDCVIRLVEAGYNVNFVELHATGTALDEYGLREKLERLAADNDNFLFTGLWKKHAHVYEFFRSGQCFAALTDSGSVQEELNHIRETRCLTARFNTDRPETVMDANTNLLVPPVSGESMAEIVEYAFTNDATRDRLGSGPRLYGEDVGTEIVRYFEDLDDPATFEWSHDRAAFDVDDGAFDYL</sequence>
<evidence type="ECO:0000259" key="1">
    <source>
        <dbReference type="Pfam" id="PF02350"/>
    </source>
</evidence>
<dbReference type="Proteomes" id="UP000011625">
    <property type="component" value="Unassembled WGS sequence"/>
</dbReference>
<protein>
    <submittedName>
        <fullName evidence="2">UDP-N-acetylglucosamine 2-epimerase</fullName>
    </submittedName>
</protein>
<accession>M0N6N1</accession>
<reference evidence="2 3" key="1">
    <citation type="journal article" date="2014" name="PLoS Genet.">
        <title>Phylogenetically driven sequencing of extremely halophilic archaea reveals strategies for static and dynamic osmo-response.</title>
        <authorList>
            <person name="Becker E.A."/>
            <person name="Seitzer P.M."/>
            <person name="Tritt A."/>
            <person name="Larsen D."/>
            <person name="Krusor M."/>
            <person name="Yao A.I."/>
            <person name="Wu D."/>
            <person name="Madern D."/>
            <person name="Eisen J.A."/>
            <person name="Darling A.E."/>
            <person name="Facciotti M.T."/>
        </authorList>
    </citation>
    <scope>NUCLEOTIDE SEQUENCE [LARGE SCALE GENOMIC DNA]</scope>
    <source>
        <strain evidence="2 3">DSM 8989</strain>
    </source>
</reference>
<dbReference type="InterPro" id="IPR029767">
    <property type="entry name" value="WecB-like"/>
</dbReference>
<dbReference type="EMBL" id="AOME01000053">
    <property type="protein sequence ID" value="EMA52794.1"/>
    <property type="molecule type" value="Genomic_DNA"/>
</dbReference>
<comment type="caution">
    <text evidence="2">The sequence shown here is derived from an EMBL/GenBank/DDBJ whole genome shotgun (WGS) entry which is preliminary data.</text>
</comment>
<proteinExistence type="predicted"/>
<feature type="domain" description="UDP-N-acetylglucosamine 2-epimerase" evidence="1">
    <location>
        <begin position="177"/>
        <end position="425"/>
    </location>
</feature>
<dbReference type="PANTHER" id="PTHR43174:SF1">
    <property type="entry name" value="UDP-N-ACETYLGLUCOSAMINE 2-EPIMERASE"/>
    <property type="match status" value="1"/>
</dbReference>
<organism evidence="2 3">
    <name type="scientific">Halococcus salifodinae DSM 8989</name>
    <dbReference type="NCBI Taxonomy" id="1227456"/>
    <lineage>
        <taxon>Archaea</taxon>
        <taxon>Methanobacteriati</taxon>
        <taxon>Methanobacteriota</taxon>
        <taxon>Stenosarchaea group</taxon>
        <taxon>Halobacteria</taxon>
        <taxon>Halobacteriales</taxon>
        <taxon>Halococcaceae</taxon>
        <taxon>Halococcus</taxon>
    </lineage>
</organism>
<gene>
    <name evidence="2" type="ORF">C450_10013</name>
</gene>
<dbReference type="PANTHER" id="PTHR43174">
    <property type="entry name" value="UDP-N-ACETYLGLUCOSAMINE 2-EPIMERASE"/>
    <property type="match status" value="1"/>
</dbReference>
<dbReference type="PATRIC" id="fig|1227456.3.peg.2024"/>
<dbReference type="RefSeq" id="WP_005043104.1">
    <property type="nucleotide sequence ID" value="NZ_AOME01000053.1"/>
</dbReference>
<name>M0N6N1_9EURY</name>
<dbReference type="InterPro" id="IPR003331">
    <property type="entry name" value="UDP_GlcNAc_Epimerase_2_dom"/>
</dbReference>
<keyword evidence="3" id="KW-1185">Reference proteome</keyword>
<dbReference type="STRING" id="1227456.C450_10013"/>
<dbReference type="SUPFAM" id="SSF53756">
    <property type="entry name" value="UDP-Glycosyltransferase/glycogen phosphorylase"/>
    <property type="match status" value="1"/>
</dbReference>
<evidence type="ECO:0000313" key="3">
    <source>
        <dbReference type="Proteomes" id="UP000011625"/>
    </source>
</evidence>
<dbReference type="Pfam" id="PF02350">
    <property type="entry name" value="Epimerase_2"/>
    <property type="match status" value="1"/>
</dbReference>
<dbReference type="OrthoDB" id="7018at2157"/>